<gene>
    <name evidence="1" type="ORF">RCL2_000350900</name>
</gene>
<sequence length="158" mass="18577">MFQSFSNVRSLELCLLQMSWNFNYRGRKVETETVCKKKHKITELRESHILLSSFCAGSQEEYNSMSSQVKSHWSSFFKILGLKRGFQNMRKRWMNNRHTPKIHNIDDEDGALLHCIMTQTKQYEKGLERFAVKFQSSSTLVSIWSKLICYQKGISLNP</sequence>
<evidence type="ECO:0000313" key="1">
    <source>
        <dbReference type="EMBL" id="GES76105.1"/>
    </source>
</evidence>
<reference evidence="1" key="1">
    <citation type="submission" date="2019-10" db="EMBL/GenBank/DDBJ databases">
        <title>Conservation and host-specific expression of non-tandemly repeated heterogenous ribosome RNA gene in arbuscular mycorrhizal fungi.</title>
        <authorList>
            <person name="Maeda T."/>
            <person name="Kobayashi Y."/>
            <person name="Nakagawa T."/>
            <person name="Ezawa T."/>
            <person name="Yamaguchi K."/>
            <person name="Bino T."/>
            <person name="Nishimoto Y."/>
            <person name="Shigenobu S."/>
            <person name="Kawaguchi M."/>
        </authorList>
    </citation>
    <scope>NUCLEOTIDE SEQUENCE</scope>
    <source>
        <strain evidence="1">HR1</strain>
    </source>
</reference>
<proteinExistence type="predicted"/>
<dbReference type="EMBL" id="BLAL01000018">
    <property type="protein sequence ID" value="GES76105.1"/>
    <property type="molecule type" value="Genomic_DNA"/>
</dbReference>
<evidence type="ECO:0000313" key="2">
    <source>
        <dbReference type="Proteomes" id="UP000615446"/>
    </source>
</evidence>
<dbReference type="Proteomes" id="UP000615446">
    <property type="component" value="Unassembled WGS sequence"/>
</dbReference>
<dbReference type="AlphaFoldDB" id="A0A8H3KXM4"/>
<dbReference type="OrthoDB" id="2450309at2759"/>
<organism evidence="1 2">
    <name type="scientific">Rhizophagus clarus</name>
    <dbReference type="NCBI Taxonomy" id="94130"/>
    <lineage>
        <taxon>Eukaryota</taxon>
        <taxon>Fungi</taxon>
        <taxon>Fungi incertae sedis</taxon>
        <taxon>Mucoromycota</taxon>
        <taxon>Glomeromycotina</taxon>
        <taxon>Glomeromycetes</taxon>
        <taxon>Glomerales</taxon>
        <taxon>Glomeraceae</taxon>
        <taxon>Rhizophagus</taxon>
    </lineage>
</organism>
<protein>
    <submittedName>
        <fullName evidence="1">Uncharacterized protein</fullName>
    </submittedName>
</protein>
<name>A0A8H3KXM4_9GLOM</name>
<comment type="caution">
    <text evidence="1">The sequence shown here is derived from an EMBL/GenBank/DDBJ whole genome shotgun (WGS) entry which is preliminary data.</text>
</comment>
<accession>A0A8H3KXM4</accession>